<reference evidence="2 3" key="1">
    <citation type="submission" date="2018-06" db="EMBL/GenBank/DDBJ databases">
        <title>Genomic Encyclopedia of Type Strains, Phase III (KMG-III): the genomes of soil and plant-associated and newly described type strains.</title>
        <authorList>
            <person name="Whitman W."/>
        </authorList>
    </citation>
    <scope>NUCLEOTIDE SEQUENCE [LARGE SCALE GENOMIC DNA]</scope>
    <source>
        <strain evidence="2 3">ORS 1419</strain>
    </source>
</reference>
<accession>A0A318TF28</accession>
<dbReference type="InterPro" id="IPR004843">
    <property type="entry name" value="Calcineurin-like_PHP"/>
</dbReference>
<protein>
    <submittedName>
        <fullName evidence="2">Serine/threonine protein phosphatase 1</fullName>
    </submittedName>
</protein>
<comment type="caution">
    <text evidence="2">The sequence shown here is derived from an EMBL/GenBank/DDBJ whole genome shotgun (WGS) entry which is preliminary data.</text>
</comment>
<dbReference type="Proteomes" id="UP000247454">
    <property type="component" value="Unassembled WGS sequence"/>
</dbReference>
<dbReference type="InterPro" id="IPR029052">
    <property type="entry name" value="Metallo-depent_PP-like"/>
</dbReference>
<evidence type="ECO:0000313" key="3">
    <source>
        <dbReference type="Proteomes" id="UP000247454"/>
    </source>
</evidence>
<dbReference type="Pfam" id="PF00149">
    <property type="entry name" value="Metallophos"/>
    <property type="match status" value="1"/>
</dbReference>
<sequence length="258" mass="28918">MKNLFRSLGFTKAPQRPARQRISLDISHIAVYAIGDVHGCYDQLVALERIIEADASRLPDPKLIVMLGDYIDRGPAPAEVLEHLIGPPPDGFYRICLMGNHELAMLDYLDGQLPLKDWLKLGAAATLFSYGIDVDHMKKTYRSAKTLNEAIRSAIPERHVEFLRSLPILVDSGFFLFAHAGIRPGVPPAEQTEDDLIFIRDEFFNNAHLLDRWVVHGHTPVETAGPAGRRINVDTGAFFSDRLSAVRLWNRKGRILST</sequence>
<name>A0A318TF28_9HYPH</name>
<keyword evidence="3" id="KW-1185">Reference proteome</keyword>
<dbReference type="GO" id="GO:0008803">
    <property type="term" value="F:bis(5'-nucleosyl)-tetraphosphatase (symmetrical) activity"/>
    <property type="evidence" value="ECO:0007669"/>
    <property type="project" value="TreeGrafter"/>
</dbReference>
<proteinExistence type="predicted"/>
<gene>
    <name evidence="2" type="ORF">C7477_11612</name>
</gene>
<dbReference type="CDD" id="cd00144">
    <property type="entry name" value="MPP_PPP_family"/>
    <property type="match status" value="1"/>
</dbReference>
<dbReference type="GO" id="GO:0016791">
    <property type="term" value="F:phosphatase activity"/>
    <property type="evidence" value="ECO:0007669"/>
    <property type="project" value="TreeGrafter"/>
</dbReference>
<dbReference type="SUPFAM" id="SSF56300">
    <property type="entry name" value="Metallo-dependent phosphatases"/>
    <property type="match status" value="1"/>
</dbReference>
<dbReference type="AlphaFoldDB" id="A0A318TF28"/>
<dbReference type="PANTHER" id="PTHR42850">
    <property type="entry name" value="METALLOPHOSPHOESTERASE"/>
    <property type="match status" value="1"/>
</dbReference>
<dbReference type="InterPro" id="IPR050126">
    <property type="entry name" value="Ap4A_hydrolase"/>
</dbReference>
<dbReference type="GO" id="GO:0110154">
    <property type="term" value="P:RNA decapping"/>
    <property type="evidence" value="ECO:0007669"/>
    <property type="project" value="TreeGrafter"/>
</dbReference>
<dbReference type="GO" id="GO:0005737">
    <property type="term" value="C:cytoplasm"/>
    <property type="evidence" value="ECO:0007669"/>
    <property type="project" value="TreeGrafter"/>
</dbReference>
<dbReference type="EMBL" id="QJTF01000016">
    <property type="protein sequence ID" value="PYE87054.1"/>
    <property type="molecule type" value="Genomic_DNA"/>
</dbReference>
<dbReference type="OrthoDB" id="9807890at2"/>
<feature type="domain" description="Calcineurin-like phosphoesterase" evidence="1">
    <location>
        <begin position="31"/>
        <end position="222"/>
    </location>
</feature>
<evidence type="ECO:0000313" key="2">
    <source>
        <dbReference type="EMBL" id="PYE87054.1"/>
    </source>
</evidence>
<dbReference type="RefSeq" id="WP_110752874.1">
    <property type="nucleotide sequence ID" value="NZ_QJTF01000016.1"/>
</dbReference>
<evidence type="ECO:0000259" key="1">
    <source>
        <dbReference type="Pfam" id="PF00149"/>
    </source>
</evidence>
<organism evidence="2 3">
    <name type="scientific">Phyllobacterium leguminum</name>
    <dbReference type="NCBI Taxonomy" id="314237"/>
    <lineage>
        <taxon>Bacteria</taxon>
        <taxon>Pseudomonadati</taxon>
        <taxon>Pseudomonadota</taxon>
        <taxon>Alphaproteobacteria</taxon>
        <taxon>Hyphomicrobiales</taxon>
        <taxon>Phyllobacteriaceae</taxon>
        <taxon>Phyllobacterium</taxon>
    </lineage>
</organism>
<dbReference type="Gene3D" id="3.60.21.10">
    <property type="match status" value="1"/>
</dbReference>
<dbReference type="PANTHER" id="PTHR42850:SF4">
    <property type="entry name" value="ZINC-DEPENDENT ENDOPOLYPHOSPHATASE"/>
    <property type="match status" value="1"/>
</dbReference>